<evidence type="ECO:0000256" key="15">
    <source>
        <dbReference type="ARBA" id="ARBA00047545"/>
    </source>
</evidence>
<feature type="compositionally biased region" description="Polar residues" evidence="16">
    <location>
        <begin position="132"/>
        <end position="145"/>
    </location>
</feature>
<feature type="region of interest" description="Disordered" evidence="16">
    <location>
        <begin position="628"/>
        <end position="737"/>
    </location>
</feature>
<keyword evidence="21" id="KW-1185">Reference proteome</keyword>
<dbReference type="SMART" id="SM00570">
    <property type="entry name" value="AWS"/>
    <property type="match status" value="1"/>
</dbReference>
<evidence type="ECO:0000256" key="14">
    <source>
        <dbReference type="ARBA" id="ARBA00030091"/>
    </source>
</evidence>
<feature type="compositionally biased region" description="Basic and acidic residues" evidence="16">
    <location>
        <begin position="10"/>
        <end position="28"/>
    </location>
</feature>
<evidence type="ECO:0000256" key="16">
    <source>
        <dbReference type="SAM" id="MobiDB-lite"/>
    </source>
</evidence>
<comment type="catalytic activity">
    <reaction evidence="15">
        <text>L-lysyl(36)-[histone H3] + 3 S-adenosyl-L-methionine = N(6),N(6),N(6)-trimethyl-L-lysyl(36)-[histone H3] + 3 S-adenosyl-L-homocysteine + 3 H(+)</text>
        <dbReference type="Rhea" id="RHEA:60324"/>
        <dbReference type="Rhea" id="RHEA-COMP:9785"/>
        <dbReference type="Rhea" id="RHEA-COMP:15536"/>
        <dbReference type="ChEBI" id="CHEBI:15378"/>
        <dbReference type="ChEBI" id="CHEBI:29969"/>
        <dbReference type="ChEBI" id="CHEBI:57856"/>
        <dbReference type="ChEBI" id="CHEBI:59789"/>
        <dbReference type="ChEBI" id="CHEBI:61961"/>
        <dbReference type="EC" id="2.1.1.359"/>
    </reaction>
</comment>
<keyword evidence="9" id="KW-0808">Transferase</keyword>
<feature type="compositionally biased region" description="Polar residues" evidence="16">
    <location>
        <begin position="1008"/>
        <end position="1018"/>
    </location>
</feature>
<feature type="compositionally biased region" description="Basic and acidic residues" evidence="16">
    <location>
        <begin position="931"/>
        <end position="940"/>
    </location>
</feature>
<evidence type="ECO:0000256" key="2">
    <source>
        <dbReference type="ARBA" id="ARBA00004123"/>
    </source>
</evidence>
<evidence type="ECO:0000256" key="11">
    <source>
        <dbReference type="ARBA" id="ARBA00023015"/>
    </source>
</evidence>
<dbReference type="InParanoid" id="A0A5J5EDD2"/>
<dbReference type="EC" id="2.1.1.359" evidence="4"/>
<dbReference type="FunCoup" id="A0A5J5EDD2">
    <property type="interactions" value="99"/>
</dbReference>
<dbReference type="CDD" id="cd19172">
    <property type="entry name" value="SET_SETD2"/>
    <property type="match status" value="1"/>
</dbReference>
<dbReference type="Gene3D" id="1.10.1740.100">
    <property type="entry name" value="Set2, Rpb1 interacting domain"/>
    <property type="match status" value="1"/>
</dbReference>
<organism evidence="20 21">
    <name type="scientific">Sphaerosporella brunnea</name>
    <dbReference type="NCBI Taxonomy" id="1250544"/>
    <lineage>
        <taxon>Eukaryota</taxon>
        <taxon>Fungi</taxon>
        <taxon>Dikarya</taxon>
        <taxon>Ascomycota</taxon>
        <taxon>Pezizomycotina</taxon>
        <taxon>Pezizomycetes</taxon>
        <taxon>Pezizales</taxon>
        <taxon>Pyronemataceae</taxon>
        <taxon>Sphaerosporella</taxon>
    </lineage>
</organism>
<dbReference type="SUPFAM" id="SSF82199">
    <property type="entry name" value="SET domain"/>
    <property type="match status" value="1"/>
</dbReference>
<keyword evidence="13" id="KW-0539">Nucleus</keyword>
<dbReference type="InterPro" id="IPR006560">
    <property type="entry name" value="AWS_dom"/>
</dbReference>
<accession>A0A5J5EDD2</accession>
<evidence type="ECO:0000256" key="10">
    <source>
        <dbReference type="ARBA" id="ARBA00022691"/>
    </source>
</evidence>
<dbReference type="SMART" id="SM00317">
    <property type="entry name" value="SET"/>
    <property type="match status" value="1"/>
</dbReference>
<feature type="region of interest" description="Disordered" evidence="16">
    <location>
        <begin position="764"/>
        <end position="783"/>
    </location>
</feature>
<dbReference type="SMART" id="SM00508">
    <property type="entry name" value="PostSET"/>
    <property type="match status" value="1"/>
</dbReference>
<feature type="region of interest" description="Disordered" evidence="16">
    <location>
        <begin position="1"/>
        <end position="202"/>
    </location>
</feature>
<feature type="compositionally biased region" description="Basic and acidic residues" evidence="16">
    <location>
        <begin position="116"/>
        <end position="125"/>
    </location>
</feature>
<evidence type="ECO:0000259" key="17">
    <source>
        <dbReference type="PROSITE" id="PS50280"/>
    </source>
</evidence>
<dbReference type="InterPro" id="IPR001214">
    <property type="entry name" value="SET_dom"/>
</dbReference>
<proteinExistence type="predicted"/>
<feature type="compositionally biased region" description="Basic and acidic residues" evidence="16">
    <location>
        <begin position="186"/>
        <end position="195"/>
    </location>
</feature>
<dbReference type="InterPro" id="IPR050777">
    <property type="entry name" value="SET2_Histone-Lys_MeTrsfase"/>
</dbReference>
<keyword evidence="12" id="KW-0804">Transcription</keyword>
<feature type="compositionally biased region" description="Low complexity" evidence="16">
    <location>
        <begin position="669"/>
        <end position="679"/>
    </location>
</feature>
<dbReference type="EMBL" id="VXIS01000472">
    <property type="protein sequence ID" value="KAA8893251.1"/>
    <property type="molecule type" value="Genomic_DNA"/>
</dbReference>
<dbReference type="AlphaFoldDB" id="A0A5J5EDD2"/>
<evidence type="ECO:0000259" key="19">
    <source>
        <dbReference type="PROSITE" id="PS51215"/>
    </source>
</evidence>
<comment type="caution">
    <text evidence="20">The sequence shown here is derived from an EMBL/GenBank/DDBJ whole genome shotgun (WGS) entry which is preliminary data.</text>
</comment>
<feature type="compositionally biased region" description="Low complexity" evidence="16">
    <location>
        <begin position="40"/>
        <end position="52"/>
    </location>
</feature>
<keyword evidence="10" id="KW-0949">S-adenosyl-L-methionine</keyword>
<keyword evidence="6" id="KW-0158">Chromosome</keyword>
<evidence type="ECO:0000313" key="20">
    <source>
        <dbReference type="EMBL" id="KAA8893251.1"/>
    </source>
</evidence>
<name>A0A5J5EDD2_9PEZI</name>
<reference evidence="20 21" key="1">
    <citation type="submission" date="2019-09" db="EMBL/GenBank/DDBJ databases">
        <title>Draft genome of the ectomycorrhizal ascomycete Sphaerosporella brunnea.</title>
        <authorList>
            <consortium name="DOE Joint Genome Institute"/>
            <person name="Benucci G.M."/>
            <person name="Marozzi G."/>
            <person name="Antonielli L."/>
            <person name="Sanchez S."/>
            <person name="Marco P."/>
            <person name="Wang X."/>
            <person name="Falini L.B."/>
            <person name="Barry K."/>
            <person name="Haridas S."/>
            <person name="Lipzen A."/>
            <person name="Labutti K."/>
            <person name="Grigoriev I.V."/>
            <person name="Murat C."/>
            <person name="Martin F."/>
            <person name="Albertini E."/>
            <person name="Donnini D."/>
            <person name="Bonito G."/>
        </authorList>
    </citation>
    <scope>NUCLEOTIDE SEQUENCE [LARGE SCALE GENOMIC DNA]</scope>
    <source>
        <strain evidence="20 21">Sb_GMNB300</strain>
    </source>
</reference>
<feature type="compositionally biased region" description="Basic residues" evidence="16">
    <location>
        <begin position="658"/>
        <end position="668"/>
    </location>
</feature>
<evidence type="ECO:0000256" key="9">
    <source>
        <dbReference type="ARBA" id="ARBA00022679"/>
    </source>
</evidence>
<dbReference type="Pfam" id="PF08236">
    <property type="entry name" value="SRI"/>
    <property type="match status" value="1"/>
</dbReference>
<evidence type="ECO:0000256" key="4">
    <source>
        <dbReference type="ARBA" id="ARBA00012178"/>
    </source>
</evidence>
<dbReference type="InterPro" id="IPR044437">
    <property type="entry name" value="SETD2/Set2_SET"/>
</dbReference>
<dbReference type="GO" id="GO:0006355">
    <property type="term" value="P:regulation of DNA-templated transcription"/>
    <property type="evidence" value="ECO:0007669"/>
    <property type="project" value="InterPro"/>
</dbReference>
<evidence type="ECO:0000256" key="12">
    <source>
        <dbReference type="ARBA" id="ARBA00023163"/>
    </source>
</evidence>
<feature type="compositionally biased region" description="Polar residues" evidence="16">
    <location>
        <begin position="102"/>
        <end position="115"/>
    </location>
</feature>
<dbReference type="PROSITE" id="PS51568">
    <property type="entry name" value="SAM_MT43_SET2_1"/>
    <property type="match status" value="1"/>
</dbReference>
<keyword evidence="8" id="KW-0489">Methyltransferase</keyword>
<sequence length="1018" mass="113193">MPLEQSSSKEAMRGSDDSPISKESRDSLRNSLSETETHVVGEVSSSLELVSVNATPPIQEEEDSTRTVGEGAACNGNAKNVAESQNDSTAPTDPKNGEAMNGASSQSTPLGSTSPRELECAKNDNLDLEMTSPGQGRLSTNSPNMSTSASPPPPQEQQSQQDRASMAASDDSHGSTLSDSSSPHLIKKESRESLKSVKKPKIKHEPQLYGHLPDATDEATKTFEIIEECIYSSKTIGDSGHDSETMHCECEPEFIGGENHSCGEDSDCINRMTLMECLNDDCGCQSECKNQRFQKRDYADVSIFKTEMKGYGVRANVDIPAGRFIYEYVGEVIDENRFRQRNAKYPGMGIKHFYFMSLEKDQFIDATIKGGLARFVNHSCNPNSETEKWIVGNKFRMGIFAKRNIKAGEEIVFDYNVDRYGAEKQPCYCGEPNCLGYIGGKTQTNDAPKISGNLQQALGLDDDEMSTKKSRRGRKTAESDEDYLAKAGSKALDLASVKSVMGTLSNTKERWIVSKLVHRIQKCDDEAVLGRVLQLHGYTIIGKFLTLYKDDDAIISAILSIFISFPKLTRNKITAAGIEPTVDELTSSPNDEIKSKADELLKMWSTLETSYRIPRRVTGVLNEPSVFLDRGRDSRSASRTDSPKRSPNNSSEPIPHWIAHKNANKNKAHFNNNKPAPNFAKPPPSGPRADRERFGNRPPNHRPNKFGSRPQFGNPNTNPNMIQTPSQQSKIPQSTGLPWGWHKCYQFNECYYYANDGRVSWDVPTQPCNTPGPPTTIPHPPKKKEDRELQLLIKEVAANTEEQRRKKEEEEKAKEKQERRAKRKETSKIYDVEKTRKYLTIAFGKHVPNMVNKYKKDMGSTPTSAKENVKKYAKEIVELLVDKEIRYHKQVVDPINVCDDAKIAKVKVFVDEYVRKLIERRKAAKAQQKLDGAKRKREENGDGAAINEEDTGAKRLKSGSPDSVQFGDAATTPVAPSSVISPTSKKRSHDGTQSSMEMDSPKRRKSLDSTSTAATGSI</sequence>
<dbReference type="GO" id="GO:0032259">
    <property type="term" value="P:methylation"/>
    <property type="evidence" value="ECO:0007669"/>
    <property type="project" value="UniProtKB-KW"/>
</dbReference>
<dbReference type="InterPro" id="IPR003616">
    <property type="entry name" value="Post-SET_dom"/>
</dbReference>
<dbReference type="InterPro" id="IPR025788">
    <property type="entry name" value="Set2_fungi"/>
</dbReference>
<comment type="subcellular location">
    <subcellularLocation>
        <location evidence="3">Chromosome</location>
    </subcellularLocation>
    <subcellularLocation>
        <location evidence="2">Nucleus</location>
    </subcellularLocation>
</comment>
<dbReference type="InterPro" id="IPR013257">
    <property type="entry name" value="SRI"/>
</dbReference>
<feature type="compositionally biased region" description="Polar residues" evidence="16">
    <location>
        <begin position="711"/>
        <end position="736"/>
    </location>
</feature>
<evidence type="ECO:0000256" key="13">
    <source>
        <dbReference type="ARBA" id="ARBA00023242"/>
    </source>
</evidence>
<comment type="function">
    <text evidence="1">Histone methyltransferase that trimethylates histone H3 'Lys-36' forming H3K36me3. Involved in transcription elongation as well as in transcription repression.</text>
</comment>
<feature type="compositionally biased region" description="Polar residues" evidence="16">
    <location>
        <begin position="82"/>
        <end position="91"/>
    </location>
</feature>
<dbReference type="GO" id="GO:0005694">
    <property type="term" value="C:chromosome"/>
    <property type="evidence" value="ECO:0007669"/>
    <property type="project" value="UniProtKB-SubCell"/>
</dbReference>
<keyword evidence="7" id="KW-0678">Repressor</keyword>
<dbReference type="GO" id="GO:0140955">
    <property type="term" value="F:histone H3K36 trimethyltransferase activity"/>
    <property type="evidence" value="ECO:0007669"/>
    <property type="project" value="UniProtKB-EC"/>
</dbReference>
<feature type="region of interest" description="Disordered" evidence="16">
    <location>
        <begin position="796"/>
        <end position="826"/>
    </location>
</feature>
<feature type="region of interest" description="Disordered" evidence="16">
    <location>
        <begin position="925"/>
        <end position="1018"/>
    </location>
</feature>
<feature type="compositionally biased region" description="Basic and acidic residues" evidence="16">
    <location>
        <begin position="629"/>
        <end position="644"/>
    </location>
</feature>
<evidence type="ECO:0000259" key="18">
    <source>
        <dbReference type="PROSITE" id="PS50868"/>
    </source>
</evidence>
<feature type="domain" description="AWS" evidence="19">
    <location>
        <begin position="243"/>
        <end position="297"/>
    </location>
</feature>
<evidence type="ECO:0000256" key="1">
    <source>
        <dbReference type="ARBA" id="ARBA00003901"/>
    </source>
</evidence>
<feature type="compositionally biased region" description="Basic and acidic residues" evidence="16">
    <location>
        <begin position="801"/>
        <end position="826"/>
    </location>
</feature>
<dbReference type="InterPro" id="IPR038190">
    <property type="entry name" value="SRI_sf"/>
</dbReference>
<evidence type="ECO:0000256" key="8">
    <source>
        <dbReference type="ARBA" id="ARBA00022603"/>
    </source>
</evidence>
<dbReference type="Proteomes" id="UP000326924">
    <property type="component" value="Unassembled WGS sequence"/>
</dbReference>
<evidence type="ECO:0000256" key="3">
    <source>
        <dbReference type="ARBA" id="ARBA00004286"/>
    </source>
</evidence>
<feature type="region of interest" description="Disordered" evidence="16">
    <location>
        <begin position="461"/>
        <end position="481"/>
    </location>
</feature>
<dbReference type="InterPro" id="IPR046341">
    <property type="entry name" value="SET_dom_sf"/>
</dbReference>
<feature type="domain" description="Post-SET" evidence="18">
    <location>
        <begin position="423"/>
        <end position="439"/>
    </location>
</feature>
<dbReference type="FunFam" id="2.170.270.10:FF:000033">
    <property type="entry name" value="Histone-lysine N-methyltransferase"/>
    <property type="match status" value="1"/>
</dbReference>
<dbReference type="PROSITE" id="PS50868">
    <property type="entry name" value="POST_SET"/>
    <property type="match status" value="1"/>
</dbReference>
<feature type="domain" description="SET" evidence="17">
    <location>
        <begin position="299"/>
        <end position="416"/>
    </location>
</feature>
<dbReference type="GO" id="GO:0005634">
    <property type="term" value="C:nucleus"/>
    <property type="evidence" value="ECO:0007669"/>
    <property type="project" value="UniProtKB-SubCell"/>
</dbReference>
<keyword evidence="11" id="KW-0805">Transcription regulation</keyword>
<evidence type="ECO:0000256" key="6">
    <source>
        <dbReference type="ARBA" id="ARBA00022454"/>
    </source>
</evidence>
<dbReference type="Gene3D" id="2.170.270.10">
    <property type="entry name" value="SET domain"/>
    <property type="match status" value="1"/>
</dbReference>
<feature type="compositionally biased region" description="Pro residues" evidence="16">
    <location>
        <begin position="770"/>
        <end position="779"/>
    </location>
</feature>
<evidence type="ECO:0000256" key="7">
    <source>
        <dbReference type="ARBA" id="ARBA00022491"/>
    </source>
</evidence>
<feature type="compositionally biased region" description="Polar residues" evidence="16">
    <location>
        <begin position="974"/>
        <end position="983"/>
    </location>
</feature>
<dbReference type="Pfam" id="PF00856">
    <property type="entry name" value="SET"/>
    <property type="match status" value="1"/>
</dbReference>
<evidence type="ECO:0000313" key="21">
    <source>
        <dbReference type="Proteomes" id="UP000326924"/>
    </source>
</evidence>
<dbReference type="PROSITE" id="PS51215">
    <property type="entry name" value="AWS"/>
    <property type="match status" value="1"/>
</dbReference>
<evidence type="ECO:0000256" key="5">
    <source>
        <dbReference type="ARBA" id="ARBA00018028"/>
    </source>
</evidence>
<dbReference type="Pfam" id="PF17907">
    <property type="entry name" value="AWS"/>
    <property type="match status" value="1"/>
</dbReference>
<dbReference type="OrthoDB" id="422362at2759"/>
<protein>
    <recommendedName>
        <fullName evidence="5">Histone-lysine N-methyltransferase, H3 lysine-36 specific</fullName>
        <ecNumber evidence="4">2.1.1.359</ecNumber>
    </recommendedName>
    <alternativeName>
        <fullName evidence="14">SET domain-containing protein 2</fullName>
    </alternativeName>
</protein>
<dbReference type="PROSITE" id="PS50280">
    <property type="entry name" value="SET"/>
    <property type="match status" value="1"/>
</dbReference>
<gene>
    <name evidence="20" type="ORF">FN846DRAFT_914252</name>
</gene>
<dbReference type="PANTHER" id="PTHR22884">
    <property type="entry name" value="SET DOMAIN PROTEINS"/>
    <property type="match status" value="1"/>
</dbReference>